<evidence type="ECO:0000313" key="3">
    <source>
        <dbReference type="Proteomes" id="UP000001798"/>
    </source>
</evidence>
<dbReference type="Proteomes" id="UP000001798">
    <property type="component" value="Chromosome 9"/>
</dbReference>
<gene>
    <name evidence="2" type="ORF">BCIN_09g04760</name>
</gene>
<evidence type="ECO:0000313" key="2">
    <source>
        <dbReference type="EMBL" id="ATZ53680.1"/>
    </source>
</evidence>
<feature type="compositionally biased region" description="Polar residues" evidence="1">
    <location>
        <begin position="85"/>
        <end position="96"/>
    </location>
</feature>
<dbReference type="KEGG" id="bfu:BCIN_09g04760"/>
<dbReference type="GeneID" id="5432159"/>
<reference evidence="2 3" key="1">
    <citation type="journal article" date="2011" name="PLoS Genet.">
        <title>Genomic analysis of the necrotrophic fungal pathogens Sclerotinia sclerotiorum and Botrytis cinerea.</title>
        <authorList>
            <person name="Amselem J."/>
            <person name="Cuomo C.A."/>
            <person name="van Kan J.A."/>
            <person name="Viaud M."/>
            <person name="Benito E.P."/>
            <person name="Couloux A."/>
            <person name="Coutinho P.M."/>
            <person name="de Vries R.P."/>
            <person name="Dyer P.S."/>
            <person name="Fillinger S."/>
            <person name="Fournier E."/>
            <person name="Gout L."/>
            <person name="Hahn M."/>
            <person name="Kohn L."/>
            <person name="Lapalu N."/>
            <person name="Plummer K.M."/>
            <person name="Pradier J.M."/>
            <person name="Quevillon E."/>
            <person name="Sharon A."/>
            <person name="Simon A."/>
            <person name="ten Have A."/>
            <person name="Tudzynski B."/>
            <person name="Tudzynski P."/>
            <person name="Wincker P."/>
            <person name="Andrew M."/>
            <person name="Anthouard V."/>
            <person name="Beever R.E."/>
            <person name="Beffa R."/>
            <person name="Benoit I."/>
            <person name="Bouzid O."/>
            <person name="Brault B."/>
            <person name="Chen Z."/>
            <person name="Choquer M."/>
            <person name="Collemare J."/>
            <person name="Cotton P."/>
            <person name="Danchin E.G."/>
            <person name="Da Silva C."/>
            <person name="Gautier A."/>
            <person name="Giraud C."/>
            <person name="Giraud T."/>
            <person name="Gonzalez C."/>
            <person name="Grossetete S."/>
            <person name="Guldener U."/>
            <person name="Henrissat B."/>
            <person name="Howlett B.J."/>
            <person name="Kodira C."/>
            <person name="Kretschmer M."/>
            <person name="Lappartient A."/>
            <person name="Leroch M."/>
            <person name="Levis C."/>
            <person name="Mauceli E."/>
            <person name="Neuveglise C."/>
            <person name="Oeser B."/>
            <person name="Pearson M."/>
            <person name="Poulain J."/>
            <person name="Poussereau N."/>
            <person name="Quesneville H."/>
            <person name="Rascle C."/>
            <person name="Schumacher J."/>
            <person name="Segurens B."/>
            <person name="Sexton A."/>
            <person name="Silva E."/>
            <person name="Sirven C."/>
            <person name="Soanes D.M."/>
            <person name="Talbot N.J."/>
            <person name="Templeton M."/>
            <person name="Yandava C."/>
            <person name="Yarden O."/>
            <person name="Zeng Q."/>
            <person name="Rollins J.A."/>
            <person name="Lebrun M.H."/>
            <person name="Dickman M."/>
        </authorList>
    </citation>
    <scope>NUCLEOTIDE SEQUENCE [LARGE SCALE GENOMIC DNA]</scope>
    <source>
        <strain evidence="2 3">B05.10</strain>
    </source>
</reference>
<keyword evidence="3" id="KW-1185">Reference proteome</keyword>
<feature type="region of interest" description="Disordered" evidence="1">
    <location>
        <begin position="74"/>
        <end position="131"/>
    </location>
</feature>
<dbReference type="VEuPathDB" id="FungiDB:Bcin09g04760"/>
<evidence type="ECO:0000256" key="1">
    <source>
        <dbReference type="SAM" id="MobiDB-lite"/>
    </source>
</evidence>
<reference evidence="2 3" key="3">
    <citation type="journal article" date="2017" name="Mol. Plant Pathol.">
        <title>A gapless genome sequence of the fungus Botrytis cinerea.</title>
        <authorList>
            <person name="Van Kan J.A."/>
            <person name="Stassen J.H."/>
            <person name="Mosbach A."/>
            <person name="Van Der Lee T.A."/>
            <person name="Faino L."/>
            <person name="Farmer A.D."/>
            <person name="Papasotiriou D.G."/>
            <person name="Zhou S."/>
            <person name="Seidl M.F."/>
            <person name="Cottam E."/>
            <person name="Edel D."/>
            <person name="Hahn M."/>
            <person name="Schwartz D.C."/>
            <person name="Dietrich R.A."/>
            <person name="Widdison S."/>
            <person name="Scalliet G."/>
        </authorList>
    </citation>
    <scope>NUCLEOTIDE SEQUENCE [LARGE SCALE GENOMIC DNA]</scope>
    <source>
        <strain evidence="2 3">B05.10</strain>
    </source>
</reference>
<dbReference type="AlphaFoldDB" id="A0A384JT31"/>
<dbReference type="OrthoDB" id="3525044at2759"/>
<name>A0A384JT31_BOTFB</name>
<organism evidence="2 3">
    <name type="scientific">Botryotinia fuckeliana (strain B05.10)</name>
    <name type="common">Noble rot fungus</name>
    <name type="synonym">Botrytis cinerea</name>
    <dbReference type="NCBI Taxonomy" id="332648"/>
    <lineage>
        <taxon>Eukaryota</taxon>
        <taxon>Fungi</taxon>
        <taxon>Dikarya</taxon>
        <taxon>Ascomycota</taxon>
        <taxon>Pezizomycotina</taxon>
        <taxon>Leotiomycetes</taxon>
        <taxon>Helotiales</taxon>
        <taxon>Sclerotiniaceae</taxon>
        <taxon>Botrytis</taxon>
    </lineage>
</organism>
<proteinExistence type="predicted"/>
<sequence>MCKFGLIICSAKDAHWMKLDAIYLCAQAQSTFAPCSIYSAKEEHLQKLKHWLYPAPCRKCHPNIEQDVKEAMSTPIGTVSDEQEAISQSPTTANNLSHDKHKEIDFESSNSSDKPFDMRGDRDGIDDGSGC</sequence>
<protein>
    <submittedName>
        <fullName evidence="2">Uncharacterized protein</fullName>
    </submittedName>
</protein>
<accession>A0A384JT31</accession>
<dbReference type="EMBL" id="CP009813">
    <property type="protein sequence ID" value="ATZ53680.1"/>
    <property type="molecule type" value="Genomic_DNA"/>
</dbReference>
<feature type="compositionally biased region" description="Basic and acidic residues" evidence="1">
    <location>
        <begin position="114"/>
        <end position="125"/>
    </location>
</feature>
<reference evidence="2 3" key="2">
    <citation type="journal article" date="2012" name="Eukaryot. Cell">
        <title>Genome update of Botrytis cinerea strains B05.10 and T4.</title>
        <authorList>
            <person name="Staats M."/>
            <person name="van Kan J.A."/>
        </authorList>
    </citation>
    <scope>NUCLEOTIDE SEQUENCE [LARGE SCALE GENOMIC DNA]</scope>
    <source>
        <strain evidence="2 3">B05.10</strain>
    </source>
</reference>
<dbReference type="RefSeq" id="XP_001551649.1">
    <property type="nucleotide sequence ID" value="XM_001551599.2"/>
</dbReference>